<dbReference type="Proteomes" id="UP000076794">
    <property type="component" value="Chromosome"/>
</dbReference>
<dbReference type="RefSeq" id="WP_068203739.1">
    <property type="nucleotide sequence ID" value="NZ_CP014209.1"/>
</dbReference>
<dbReference type="Pfam" id="PF21943">
    <property type="entry name" value="TetR_C_46"/>
    <property type="match status" value="1"/>
</dbReference>
<feature type="domain" description="HTH tetR-type" evidence="5">
    <location>
        <begin position="10"/>
        <end position="70"/>
    </location>
</feature>
<dbReference type="GO" id="GO:0000976">
    <property type="term" value="F:transcription cis-regulatory region binding"/>
    <property type="evidence" value="ECO:0007669"/>
    <property type="project" value="TreeGrafter"/>
</dbReference>
<dbReference type="Pfam" id="PF00440">
    <property type="entry name" value="TetR_N"/>
    <property type="match status" value="1"/>
</dbReference>
<dbReference type="OrthoDB" id="3210235at2"/>
<dbReference type="PANTHER" id="PTHR30055:SF226">
    <property type="entry name" value="HTH-TYPE TRANSCRIPTIONAL REGULATOR PKSA"/>
    <property type="match status" value="1"/>
</dbReference>
<evidence type="ECO:0000259" key="5">
    <source>
        <dbReference type="PROSITE" id="PS50977"/>
    </source>
</evidence>
<gene>
    <name evidence="6" type="ORF">I598_2989</name>
</gene>
<dbReference type="PATRIC" id="fig|1300344.3.peg.3009"/>
<sequence>MTSHTRQDPADRHRQLLAVACEQAEAHGLDTLTPARVAEAAGASKALVFHYFGSTAKLRRAVALDAVAHLDAALEPDDRPLAERPAYVMSRFVDSVTAHRHVWQGIWRGTLADDPATGEALQKVRGRMLARLVATADTLGFTPGERLRLLADGWVALVENLTAAWLGGSDIERDELERLLLSSLVVLVPELPEPARSAVVELTRRKTATR</sequence>
<accession>A0A161I3D0</accession>
<keyword evidence="7" id="KW-1185">Reference proteome</keyword>
<evidence type="ECO:0000256" key="4">
    <source>
        <dbReference type="PROSITE-ProRule" id="PRU00335"/>
    </source>
</evidence>
<name>A0A161I3D0_9MICO</name>
<dbReference type="InterPro" id="IPR009057">
    <property type="entry name" value="Homeodomain-like_sf"/>
</dbReference>
<dbReference type="KEGG" id="ido:I598_2989"/>
<dbReference type="STRING" id="1300344.I598_2989"/>
<dbReference type="InterPro" id="IPR001647">
    <property type="entry name" value="HTH_TetR"/>
</dbReference>
<dbReference type="InterPro" id="IPR054129">
    <property type="entry name" value="DesT_TetR_C"/>
</dbReference>
<keyword evidence="1" id="KW-0805">Transcription regulation</keyword>
<evidence type="ECO:0000256" key="2">
    <source>
        <dbReference type="ARBA" id="ARBA00023125"/>
    </source>
</evidence>
<organism evidence="6 7">
    <name type="scientific">Isoptericola dokdonensis DS-3</name>
    <dbReference type="NCBI Taxonomy" id="1300344"/>
    <lineage>
        <taxon>Bacteria</taxon>
        <taxon>Bacillati</taxon>
        <taxon>Actinomycetota</taxon>
        <taxon>Actinomycetes</taxon>
        <taxon>Micrococcales</taxon>
        <taxon>Promicromonosporaceae</taxon>
        <taxon>Isoptericola</taxon>
    </lineage>
</organism>
<evidence type="ECO:0000313" key="7">
    <source>
        <dbReference type="Proteomes" id="UP000076794"/>
    </source>
</evidence>
<feature type="DNA-binding region" description="H-T-H motif" evidence="4">
    <location>
        <begin position="33"/>
        <end position="52"/>
    </location>
</feature>
<dbReference type="PANTHER" id="PTHR30055">
    <property type="entry name" value="HTH-TYPE TRANSCRIPTIONAL REGULATOR RUTR"/>
    <property type="match status" value="1"/>
</dbReference>
<keyword evidence="3" id="KW-0804">Transcription</keyword>
<dbReference type="GO" id="GO:0003700">
    <property type="term" value="F:DNA-binding transcription factor activity"/>
    <property type="evidence" value="ECO:0007669"/>
    <property type="project" value="TreeGrafter"/>
</dbReference>
<dbReference type="AlphaFoldDB" id="A0A161I3D0"/>
<dbReference type="PROSITE" id="PS50977">
    <property type="entry name" value="HTH_TETR_2"/>
    <property type="match status" value="1"/>
</dbReference>
<dbReference type="SUPFAM" id="SSF46689">
    <property type="entry name" value="Homeodomain-like"/>
    <property type="match status" value="1"/>
</dbReference>
<dbReference type="InterPro" id="IPR050109">
    <property type="entry name" value="HTH-type_TetR-like_transc_reg"/>
</dbReference>
<proteinExistence type="predicted"/>
<dbReference type="EMBL" id="CP014209">
    <property type="protein sequence ID" value="ANC32505.1"/>
    <property type="molecule type" value="Genomic_DNA"/>
</dbReference>
<dbReference type="Gene3D" id="1.10.357.10">
    <property type="entry name" value="Tetracycline Repressor, domain 2"/>
    <property type="match status" value="1"/>
</dbReference>
<evidence type="ECO:0000313" key="6">
    <source>
        <dbReference type="EMBL" id="ANC32505.1"/>
    </source>
</evidence>
<protein>
    <submittedName>
        <fullName evidence="6">Transcriptional regulator BetI</fullName>
    </submittedName>
</protein>
<evidence type="ECO:0000256" key="1">
    <source>
        <dbReference type="ARBA" id="ARBA00023015"/>
    </source>
</evidence>
<evidence type="ECO:0000256" key="3">
    <source>
        <dbReference type="ARBA" id="ARBA00023163"/>
    </source>
</evidence>
<keyword evidence="2 4" id="KW-0238">DNA-binding</keyword>
<reference evidence="6 7" key="1">
    <citation type="submission" date="2016-01" db="EMBL/GenBank/DDBJ databases">
        <title>Complete genome sequence of a soil Actinobacterium, Isoptericola dokdonensis DS-3.</title>
        <authorList>
            <person name="Kwon S.-K."/>
            <person name="Kim J.F."/>
        </authorList>
    </citation>
    <scope>NUCLEOTIDE SEQUENCE [LARGE SCALE GENOMIC DNA]</scope>
    <source>
        <strain evidence="6 7">DS-3</strain>
    </source>
</reference>